<proteinExistence type="predicted"/>
<dbReference type="KEGG" id="tet:TTHERM_000441737"/>
<keyword evidence="2" id="KW-1185">Reference proteome</keyword>
<sequence length="237" mass="28089">MHRECIFQQKLQTLLKDSTCSITLLMMFINKMLLKIYKKLMLLKSKYQTLTQISFVKNMDSKNALGQQKESKVDMIIRIKWTMPNISCFQIISSQKSKIIYISISNCVKLIKQDSNLTICSISYQREKKSLLLILCMFANSFKTTIKMYCKQSKDKKFYQSRSIQLLMSQQPLIIRNFNSIFNEKQYLKFPLSIIIICKCVQRKIVLIQLTKILHFNQYFLLIYFNTSQQNLYVLLT</sequence>
<dbReference type="RefSeq" id="XP_012653448.1">
    <property type="nucleotide sequence ID" value="XM_012797994.1"/>
</dbReference>
<dbReference type="AlphaFoldDB" id="W7XHR3"/>
<dbReference type="Proteomes" id="UP000009168">
    <property type="component" value="Unassembled WGS sequence"/>
</dbReference>
<evidence type="ECO:0000313" key="2">
    <source>
        <dbReference type="Proteomes" id="UP000009168"/>
    </source>
</evidence>
<dbReference type="EMBL" id="GG662665">
    <property type="protein sequence ID" value="EWS73986.1"/>
    <property type="molecule type" value="Genomic_DNA"/>
</dbReference>
<organism evidence="1 2">
    <name type="scientific">Tetrahymena thermophila (strain SB210)</name>
    <dbReference type="NCBI Taxonomy" id="312017"/>
    <lineage>
        <taxon>Eukaryota</taxon>
        <taxon>Sar</taxon>
        <taxon>Alveolata</taxon>
        <taxon>Ciliophora</taxon>
        <taxon>Intramacronucleata</taxon>
        <taxon>Oligohymenophorea</taxon>
        <taxon>Hymenostomatida</taxon>
        <taxon>Tetrahymenina</taxon>
        <taxon>Tetrahymenidae</taxon>
        <taxon>Tetrahymena</taxon>
    </lineage>
</organism>
<gene>
    <name evidence="1" type="ORF">TTHERM_000441737</name>
</gene>
<dbReference type="InParanoid" id="W7XHR3"/>
<accession>W7XHR3</accession>
<reference evidence="2" key="1">
    <citation type="journal article" date="2006" name="PLoS Biol.">
        <title>Macronuclear genome sequence of the ciliate Tetrahymena thermophila, a model eukaryote.</title>
        <authorList>
            <person name="Eisen J.A."/>
            <person name="Coyne R.S."/>
            <person name="Wu M."/>
            <person name="Wu D."/>
            <person name="Thiagarajan M."/>
            <person name="Wortman J.R."/>
            <person name="Badger J.H."/>
            <person name="Ren Q."/>
            <person name="Amedeo P."/>
            <person name="Jones K.M."/>
            <person name="Tallon L.J."/>
            <person name="Delcher A.L."/>
            <person name="Salzberg S.L."/>
            <person name="Silva J.C."/>
            <person name="Haas B.J."/>
            <person name="Majoros W.H."/>
            <person name="Farzad M."/>
            <person name="Carlton J.M."/>
            <person name="Smith R.K. Jr."/>
            <person name="Garg J."/>
            <person name="Pearlman R.E."/>
            <person name="Karrer K.M."/>
            <person name="Sun L."/>
            <person name="Manning G."/>
            <person name="Elde N.C."/>
            <person name="Turkewitz A.P."/>
            <person name="Asai D.J."/>
            <person name="Wilkes D.E."/>
            <person name="Wang Y."/>
            <person name="Cai H."/>
            <person name="Collins K."/>
            <person name="Stewart B.A."/>
            <person name="Lee S.R."/>
            <person name="Wilamowska K."/>
            <person name="Weinberg Z."/>
            <person name="Ruzzo W.L."/>
            <person name="Wloga D."/>
            <person name="Gaertig J."/>
            <person name="Frankel J."/>
            <person name="Tsao C.-C."/>
            <person name="Gorovsky M.A."/>
            <person name="Keeling P.J."/>
            <person name="Waller R.F."/>
            <person name="Patron N.J."/>
            <person name="Cherry J.M."/>
            <person name="Stover N.A."/>
            <person name="Krieger C.J."/>
            <person name="del Toro C."/>
            <person name="Ryder H.F."/>
            <person name="Williamson S.C."/>
            <person name="Barbeau R.A."/>
            <person name="Hamilton E.P."/>
            <person name="Orias E."/>
        </authorList>
    </citation>
    <scope>NUCLEOTIDE SEQUENCE [LARGE SCALE GENOMIC DNA]</scope>
    <source>
        <strain evidence="2">SB210</strain>
    </source>
</reference>
<name>W7XHR3_TETTS</name>
<protein>
    <submittedName>
        <fullName evidence="1">Uncharacterized protein</fullName>
    </submittedName>
</protein>
<evidence type="ECO:0000313" key="1">
    <source>
        <dbReference type="EMBL" id="EWS73986.1"/>
    </source>
</evidence>
<dbReference type="GeneID" id="24438975"/>